<dbReference type="InterPro" id="IPR045149">
    <property type="entry name" value="OS-9-like"/>
</dbReference>
<dbReference type="SUPFAM" id="SSF50911">
    <property type="entry name" value="Mannose 6-phosphate receptor domain"/>
    <property type="match status" value="1"/>
</dbReference>
<name>A0ABP0BL79_9PEZI</name>
<keyword evidence="6" id="KW-1015">Disulfide bond</keyword>
<protein>
    <recommendedName>
        <fullName evidence="7">Endoplasmic reticulum lectin</fullName>
    </recommendedName>
    <alternativeName>
        <fullName evidence="7">Protein OS-9</fullName>
    </alternativeName>
    <alternativeName>
        <fullName evidence="7">Protein OS-9 homolog</fullName>
    </alternativeName>
</protein>
<keyword evidence="5 7" id="KW-0256">Endoplasmic reticulum</keyword>
<keyword evidence="3 9" id="KW-0732">Signal</keyword>
<feature type="compositionally biased region" description="Polar residues" evidence="8">
    <location>
        <begin position="67"/>
        <end position="77"/>
    </location>
</feature>
<feature type="domain" description="MRH" evidence="10">
    <location>
        <begin position="176"/>
        <end position="337"/>
    </location>
</feature>
<sequence>MLGFQLVLLAGLQLCAARQPSFSIHDDLLAHPQFEVVFSDSYILEKDARLLLAAAVHREAADDEAYQSDSTTSQTDLANPAVESAAASGSGSSPGSNNAGNKAYGNAEDAADGSAQVSETFEIMNVPPSRYLCSVPVLAPPAPLSQTATELARAEEAREISRMSERGVDIVNTLEGECMYYVFGWWSYSFCYGKEIVQFHALTTKTGKPVKDPQSQEYVLGRMLGQEAAAKAAKGDVDVQEPLDGNTNGNSDSNSNSNEGKAATDPYNTELQIKGDQRYMVQRLGAGTICDLTGRERTVEIQYHCNPGGTSDRISWIKEVTTCAYLMEVRTPRLCEEAAFLPPKPTHAHPISCRLIVRSEEEASQWHQQKAIEAHAALKGAKTALTEEQQQQQQQQTDEDQSQNPNQNSIIVGGVEIGARKALGRGEDGQPPLKLEPPKYFGRDGAELAKGGRVIRVLARAKSKASGGDVEMLPNEELLKFDISHDQIKDLVGQLVESAKGRGWRLEAVEHPGVPTLEIRAILEPDDGDEQAHWDKTNPPKLNGDIEEKKNKAAGDKKDKKDSEDKDREDEKADVNDDANANAQGTHTVTEQVTVTVEKVETATEMPDGREGGDEGSEETFKKDEL</sequence>
<evidence type="ECO:0000259" key="10">
    <source>
        <dbReference type="PROSITE" id="PS51914"/>
    </source>
</evidence>
<gene>
    <name evidence="11" type="primary">YOS9</name>
    <name evidence="11" type="ORF">SCUCBS95973_004126</name>
</gene>
<reference evidence="11 12" key="1">
    <citation type="submission" date="2024-01" db="EMBL/GenBank/DDBJ databases">
        <authorList>
            <person name="Allen C."/>
            <person name="Tagirdzhanova G."/>
        </authorList>
    </citation>
    <scope>NUCLEOTIDE SEQUENCE [LARGE SCALE GENOMIC DNA]</scope>
</reference>
<comment type="function">
    <text evidence="7">Lectin involved in the quality control of the secretory pathway. As a member of the endoplasmic reticulum-associated degradation lumenal (ERAD-L) surveillance system, targets misfolded endoplasmic reticulum lumenal glycoproteins for degradation.</text>
</comment>
<evidence type="ECO:0000256" key="9">
    <source>
        <dbReference type="SAM" id="SignalP"/>
    </source>
</evidence>
<comment type="caution">
    <text evidence="11">The sequence shown here is derived from an EMBL/GenBank/DDBJ whole genome shotgun (WGS) entry which is preliminary data.</text>
</comment>
<evidence type="ECO:0000256" key="8">
    <source>
        <dbReference type="SAM" id="MobiDB-lite"/>
    </source>
</evidence>
<keyword evidence="7" id="KW-0472">Membrane</keyword>
<feature type="chain" id="PRO_5047476246" description="Endoplasmic reticulum lectin" evidence="9">
    <location>
        <begin position="18"/>
        <end position="626"/>
    </location>
</feature>
<feature type="region of interest" description="Disordered" evidence="8">
    <location>
        <begin position="380"/>
        <end position="408"/>
    </location>
</feature>
<dbReference type="PANTHER" id="PTHR15414:SF0">
    <property type="entry name" value="ENDOPLASMIC RETICULUM LECTIN 1"/>
    <property type="match status" value="1"/>
</dbReference>
<comment type="subcellular location">
    <subcellularLocation>
        <location evidence="1 7">Endoplasmic reticulum membrane</location>
        <topology evidence="1 7">Peripheral membrane protein</topology>
        <orientation evidence="1 7">Lumenal side</orientation>
    </subcellularLocation>
</comment>
<feature type="compositionally biased region" description="Low complexity" evidence="8">
    <location>
        <begin position="386"/>
        <end position="396"/>
    </location>
</feature>
<keyword evidence="4 7" id="KW-0430">Lectin</keyword>
<feature type="region of interest" description="Disordered" evidence="8">
    <location>
        <begin position="525"/>
        <end position="626"/>
    </location>
</feature>
<feature type="compositionally biased region" description="Low complexity" evidence="8">
    <location>
        <begin position="244"/>
        <end position="258"/>
    </location>
</feature>
<dbReference type="InterPro" id="IPR009011">
    <property type="entry name" value="Man6P_isomerase_rcpt-bd_dom_sf"/>
</dbReference>
<feature type="compositionally biased region" description="Low complexity" evidence="8">
    <location>
        <begin position="84"/>
        <end position="101"/>
    </location>
</feature>
<feature type="compositionally biased region" description="Basic and acidic residues" evidence="8">
    <location>
        <begin position="598"/>
        <end position="626"/>
    </location>
</feature>
<evidence type="ECO:0000256" key="4">
    <source>
        <dbReference type="ARBA" id="ARBA00022734"/>
    </source>
</evidence>
<dbReference type="Pfam" id="PF07915">
    <property type="entry name" value="PRKCSH"/>
    <property type="match status" value="1"/>
</dbReference>
<dbReference type="Proteomes" id="UP001642405">
    <property type="component" value="Unassembled WGS sequence"/>
</dbReference>
<evidence type="ECO:0000256" key="3">
    <source>
        <dbReference type="ARBA" id="ARBA00022729"/>
    </source>
</evidence>
<dbReference type="Gene3D" id="2.70.130.10">
    <property type="entry name" value="Mannose-6-phosphate receptor binding domain"/>
    <property type="match status" value="1"/>
</dbReference>
<evidence type="ECO:0000256" key="6">
    <source>
        <dbReference type="ARBA" id="ARBA00023157"/>
    </source>
</evidence>
<comment type="similarity">
    <text evidence="2 7">Belongs to the OS-9 family.</text>
</comment>
<evidence type="ECO:0000256" key="1">
    <source>
        <dbReference type="ARBA" id="ARBA00004367"/>
    </source>
</evidence>
<dbReference type="EMBL" id="CAWUHB010000019">
    <property type="protein sequence ID" value="CAK7220343.1"/>
    <property type="molecule type" value="Genomic_DNA"/>
</dbReference>
<evidence type="ECO:0000256" key="2">
    <source>
        <dbReference type="ARBA" id="ARBA00009918"/>
    </source>
</evidence>
<feature type="signal peptide" evidence="9">
    <location>
        <begin position="1"/>
        <end position="17"/>
    </location>
</feature>
<organism evidence="11 12">
    <name type="scientific">Sporothrix curviconia</name>
    <dbReference type="NCBI Taxonomy" id="1260050"/>
    <lineage>
        <taxon>Eukaryota</taxon>
        <taxon>Fungi</taxon>
        <taxon>Dikarya</taxon>
        <taxon>Ascomycota</taxon>
        <taxon>Pezizomycotina</taxon>
        <taxon>Sordariomycetes</taxon>
        <taxon>Sordariomycetidae</taxon>
        <taxon>Ophiostomatales</taxon>
        <taxon>Ophiostomataceae</taxon>
        <taxon>Sporothrix</taxon>
    </lineage>
</organism>
<dbReference type="PANTHER" id="PTHR15414">
    <property type="entry name" value="OS-9-RELATED"/>
    <property type="match status" value="1"/>
</dbReference>
<proteinExistence type="inferred from homology"/>
<feature type="region of interest" description="Disordered" evidence="8">
    <location>
        <begin position="234"/>
        <end position="265"/>
    </location>
</feature>
<evidence type="ECO:0000313" key="12">
    <source>
        <dbReference type="Proteomes" id="UP001642405"/>
    </source>
</evidence>
<accession>A0ABP0BL79</accession>
<feature type="compositionally biased region" description="Basic and acidic residues" evidence="8">
    <location>
        <begin position="530"/>
        <end position="575"/>
    </location>
</feature>
<dbReference type="InterPro" id="IPR012913">
    <property type="entry name" value="OS9-like_dom"/>
</dbReference>
<evidence type="ECO:0000256" key="5">
    <source>
        <dbReference type="ARBA" id="ARBA00022824"/>
    </source>
</evidence>
<feature type="region of interest" description="Disordered" evidence="8">
    <location>
        <begin position="62"/>
        <end position="107"/>
    </location>
</feature>
<evidence type="ECO:0000256" key="7">
    <source>
        <dbReference type="RuleBase" id="RU369099"/>
    </source>
</evidence>
<evidence type="ECO:0000313" key="11">
    <source>
        <dbReference type="EMBL" id="CAK7220343.1"/>
    </source>
</evidence>
<dbReference type="InterPro" id="IPR044865">
    <property type="entry name" value="MRH_dom"/>
</dbReference>
<keyword evidence="12" id="KW-1185">Reference proteome</keyword>
<feature type="compositionally biased region" description="Low complexity" evidence="8">
    <location>
        <begin position="578"/>
        <end position="597"/>
    </location>
</feature>
<dbReference type="PROSITE" id="PS51914">
    <property type="entry name" value="MRH"/>
    <property type="match status" value="1"/>
</dbReference>